<evidence type="ECO:0000313" key="12">
    <source>
        <dbReference type="Proteomes" id="UP000594464"/>
    </source>
</evidence>
<dbReference type="NCBIfam" id="TIGR01352">
    <property type="entry name" value="tonB_Cterm"/>
    <property type="match status" value="1"/>
</dbReference>
<evidence type="ECO:0000256" key="4">
    <source>
        <dbReference type="ARBA" id="ARBA00022475"/>
    </source>
</evidence>
<dbReference type="Proteomes" id="UP000594464">
    <property type="component" value="Chromosome"/>
</dbReference>
<evidence type="ECO:0000256" key="9">
    <source>
        <dbReference type="ARBA" id="ARBA00023136"/>
    </source>
</evidence>
<dbReference type="EMBL" id="CP048620">
    <property type="protein sequence ID" value="QPJ64671.1"/>
    <property type="molecule type" value="Genomic_DNA"/>
</dbReference>
<dbReference type="InterPro" id="IPR051045">
    <property type="entry name" value="TonB-dependent_transducer"/>
</dbReference>
<gene>
    <name evidence="11" type="ORF">G3M78_04405</name>
</gene>
<evidence type="ECO:0000256" key="1">
    <source>
        <dbReference type="ARBA" id="ARBA00004383"/>
    </source>
</evidence>
<keyword evidence="7" id="KW-0653">Protein transport</keyword>
<keyword evidence="6" id="KW-0812">Transmembrane</keyword>
<dbReference type="Gene3D" id="3.30.1150.10">
    <property type="match status" value="1"/>
</dbReference>
<dbReference type="InterPro" id="IPR006260">
    <property type="entry name" value="TonB/TolA_C"/>
</dbReference>
<comment type="subcellular location">
    <subcellularLocation>
        <location evidence="1">Cell inner membrane</location>
        <topology evidence="1">Single-pass membrane protein</topology>
        <orientation evidence="1">Periplasmic side</orientation>
    </subcellularLocation>
</comment>
<dbReference type="PROSITE" id="PS52015">
    <property type="entry name" value="TONB_CTD"/>
    <property type="match status" value="1"/>
</dbReference>
<keyword evidence="5" id="KW-0997">Cell inner membrane</keyword>
<evidence type="ECO:0000259" key="10">
    <source>
        <dbReference type="PROSITE" id="PS52015"/>
    </source>
</evidence>
<evidence type="ECO:0000313" key="11">
    <source>
        <dbReference type="EMBL" id="QPJ64671.1"/>
    </source>
</evidence>
<dbReference type="GO" id="GO:0055085">
    <property type="term" value="P:transmembrane transport"/>
    <property type="evidence" value="ECO:0007669"/>
    <property type="project" value="InterPro"/>
</dbReference>
<dbReference type="GO" id="GO:0005886">
    <property type="term" value="C:plasma membrane"/>
    <property type="evidence" value="ECO:0007669"/>
    <property type="project" value="UniProtKB-SubCell"/>
</dbReference>
<organism evidence="11 12">
    <name type="scientific">Candidatus Nitrohelix vancouverensis</name>
    <dbReference type="NCBI Taxonomy" id="2705534"/>
    <lineage>
        <taxon>Bacteria</taxon>
        <taxon>Pseudomonadati</taxon>
        <taxon>Nitrospinota/Tectimicrobiota group</taxon>
        <taxon>Nitrospinota</taxon>
        <taxon>Nitrospinia</taxon>
        <taxon>Nitrospinales</taxon>
        <taxon>Nitrospinaceae</taxon>
        <taxon>Candidatus Nitrohelix</taxon>
    </lineage>
</organism>
<evidence type="ECO:0000256" key="8">
    <source>
        <dbReference type="ARBA" id="ARBA00022989"/>
    </source>
</evidence>
<keyword evidence="8" id="KW-1133">Transmembrane helix</keyword>
<proteinExistence type="inferred from homology"/>
<keyword evidence="3" id="KW-0813">Transport</keyword>
<feature type="domain" description="TonB C-terminal" evidence="10">
    <location>
        <begin position="47"/>
        <end position="142"/>
    </location>
</feature>
<dbReference type="SUPFAM" id="SSF74653">
    <property type="entry name" value="TolA/TonB C-terminal domain"/>
    <property type="match status" value="1"/>
</dbReference>
<accession>A0A7T0C191</accession>
<evidence type="ECO:0000256" key="2">
    <source>
        <dbReference type="ARBA" id="ARBA00006555"/>
    </source>
</evidence>
<dbReference type="GO" id="GO:0015031">
    <property type="term" value="P:protein transport"/>
    <property type="evidence" value="ECO:0007669"/>
    <property type="project" value="UniProtKB-KW"/>
</dbReference>
<dbReference type="AlphaFoldDB" id="A0A7T0C191"/>
<evidence type="ECO:0000256" key="5">
    <source>
        <dbReference type="ARBA" id="ARBA00022519"/>
    </source>
</evidence>
<evidence type="ECO:0000256" key="3">
    <source>
        <dbReference type="ARBA" id="ARBA00022448"/>
    </source>
</evidence>
<evidence type="ECO:0000256" key="6">
    <source>
        <dbReference type="ARBA" id="ARBA00022692"/>
    </source>
</evidence>
<sequence>MMNPIKTLGMLFRISHITALVSLILSLAAHEVRAENSQAGPDPVAVHYFSQLQRQVLSHWSYPQSAALDGKTGQVEVRVTIDRDGTILTGSVESSSRYRELKQAARDAVKASEPFPPFPASFKEQSIDIRFRFSYLPKDPASP</sequence>
<keyword evidence="9" id="KW-0472">Membrane</keyword>
<protein>
    <submittedName>
        <fullName evidence="11">Energy transducer TonB</fullName>
    </submittedName>
</protein>
<reference evidence="12" key="1">
    <citation type="submission" date="2020-02" db="EMBL/GenBank/DDBJ databases">
        <title>Genomic and physiological characterization of two novel Nitrospinaceae genera.</title>
        <authorList>
            <person name="Mueller A.J."/>
            <person name="Jung M.-Y."/>
            <person name="Strachan C.R."/>
            <person name="Herbold C.W."/>
            <person name="Kirkegaard R.H."/>
            <person name="Daims H."/>
        </authorList>
    </citation>
    <scope>NUCLEOTIDE SEQUENCE [LARGE SCALE GENOMIC DNA]</scope>
</reference>
<dbReference type="InterPro" id="IPR037682">
    <property type="entry name" value="TonB_C"/>
</dbReference>
<name>A0A7T0C191_9BACT</name>
<evidence type="ECO:0000256" key="7">
    <source>
        <dbReference type="ARBA" id="ARBA00022927"/>
    </source>
</evidence>
<dbReference type="PANTHER" id="PTHR33446">
    <property type="entry name" value="PROTEIN TONB-RELATED"/>
    <property type="match status" value="1"/>
</dbReference>
<dbReference type="KEGG" id="nva:G3M78_04405"/>
<dbReference type="Pfam" id="PF03544">
    <property type="entry name" value="TonB_C"/>
    <property type="match status" value="1"/>
</dbReference>
<keyword evidence="4" id="KW-1003">Cell membrane</keyword>
<comment type="similarity">
    <text evidence="2">Belongs to the TonB family.</text>
</comment>